<dbReference type="Gene3D" id="1.20.1530.20">
    <property type="match status" value="1"/>
</dbReference>
<feature type="transmembrane region" description="Helical" evidence="8">
    <location>
        <begin position="34"/>
        <end position="55"/>
    </location>
</feature>
<comment type="subcellular location">
    <subcellularLocation>
        <location evidence="1">Cell membrane</location>
        <topology evidence="1">Multi-pass membrane protein</topology>
    </subcellularLocation>
</comment>
<evidence type="ECO:0000256" key="7">
    <source>
        <dbReference type="ARBA" id="ARBA00023136"/>
    </source>
</evidence>
<comment type="similarity">
    <text evidence="2">Belongs to the auxin efflux carrier (TC 2.A.69) family.</text>
</comment>
<dbReference type="Pfam" id="PF03547">
    <property type="entry name" value="Mem_trans"/>
    <property type="match status" value="1"/>
</dbReference>
<evidence type="ECO:0000256" key="6">
    <source>
        <dbReference type="ARBA" id="ARBA00022989"/>
    </source>
</evidence>
<feature type="transmembrane region" description="Helical" evidence="8">
    <location>
        <begin position="192"/>
        <end position="213"/>
    </location>
</feature>
<proteinExistence type="inferred from homology"/>
<keyword evidence="5 8" id="KW-0812">Transmembrane</keyword>
<evidence type="ECO:0000256" key="2">
    <source>
        <dbReference type="ARBA" id="ARBA00010145"/>
    </source>
</evidence>
<name>A0ABR7EEN3_9FIRM</name>
<feature type="transmembrane region" description="Helical" evidence="8">
    <location>
        <begin position="276"/>
        <end position="303"/>
    </location>
</feature>
<feature type="transmembrane region" description="Helical" evidence="8">
    <location>
        <begin position="61"/>
        <end position="83"/>
    </location>
</feature>
<dbReference type="RefSeq" id="WP_186857743.1">
    <property type="nucleotide sequence ID" value="NZ_JACOON010000004.1"/>
</dbReference>
<keyword evidence="7 8" id="KW-0472">Membrane</keyword>
<feature type="transmembrane region" description="Helical" evidence="8">
    <location>
        <begin position="225"/>
        <end position="246"/>
    </location>
</feature>
<dbReference type="Proteomes" id="UP000606889">
    <property type="component" value="Unassembled WGS sequence"/>
</dbReference>
<feature type="transmembrane region" description="Helical" evidence="8">
    <location>
        <begin position="252"/>
        <end position="269"/>
    </location>
</feature>
<evidence type="ECO:0000256" key="1">
    <source>
        <dbReference type="ARBA" id="ARBA00004651"/>
    </source>
</evidence>
<accession>A0ABR7EEN3</accession>
<feature type="transmembrane region" description="Helical" evidence="8">
    <location>
        <begin position="159"/>
        <end position="180"/>
    </location>
</feature>
<reference evidence="9 10" key="1">
    <citation type="submission" date="2020-08" db="EMBL/GenBank/DDBJ databases">
        <title>Genome public.</title>
        <authorList>
            <person name="Liu C."/>
            <person name="Sun Q."/>
        </authorList>
    </citation>
    <scope>NUCLEOTIDE SEQUENCE [LARGE SCALE GENOMIC DNA]</scope>
    <source>
        <strain evidence="9 10">NSJ-35</strain>
    </source>
</reference>
<evidence type="ECO:0000256" key="4">
    <source>
        <dbReference type="ARBA" id="ARBA00022475"/>
    </source>
</evidence>
<gene>
    <name evidence="9" type="ORF">H8S18_07755</name>
</gene>
<keyword evidence="3" id="KW-0813">Transport</keyword>
<protein>
    <submittedName>
        <fullName evidence="9">AEC family transporter</fullName>
    </submittedName>
</protein>
<keyword evidence="10" id="KW-1185">Reference proteome</keyword>
<keyword evidence="4" id="KW-1003">Cell membrane</keyword>
<dbReference type="EMBL" id="JACOON010000004">
    <property type="protein sequence ID" value="MBC5648228.1"/>
    <property type="molecule type" value="Genomic_DNA"/>
</dbReference>
<dbReference type="InterPro" id="IPR038770">
    <property type="entry name" value="Na+/solute_symporter_sf"/>
</dbReference>
<evidence type="ECO:0000256" key="5">
    <source>
        <dbReference type="ARBA" id="ARBA00022692"/>
    </source>
</evidence>
<comment type="caution">
    <text evidence="9">The sequence shown here is derived from an EMBL/GenBank/DDBJ whole genome shotgun (WGS) entry which is preliminary data.</text>
</comment>
<feature type="transmembrane region" description="Helical" evidence="8">
    <location>
        <begin position="92"/>
        <end position="111"/>
    </location>
</feature>
<keyword evidence="6 8" id="KW-1133">Transmembrane helix</keyword>
<feature type="transmembrane region" description="Helical" evidence="8">
    <location>
        <begin position="6"/>
        <end position="22"/>
    </location>
</feature>
<organism evidence="9 10">
    <name type="scientific">Christensenella tenuis</name>
    <dbReference type="NCBI Taxonomy" id="2763033"/>
    <lineage>
        <taxon>Bacteria</taxon>
        <taxon>Bacillati</taxon>
        <taxon>Bacillota</taxon>
        <taxon>Clostridia</taxon>
        <taxon>Christensenellales</taxon>
        <taxon>Christensenellaceae</taxon>
        <taxon>Christensenella</taxon>
    </lineage>
</organism>
<feature type="transmembrane region" description="Helical" evidence="8">
    <location>
        <begin position="117"/>
        <end position="139"/>
    </location>
</feature>
<dbReference type="PANTHER" id="PTHR36838:SF3">
    <property type="entry name" value="TRANSPORTER AUXIN EFFLUX CARRIER EC FAMILY"/>
    <property type="match status" value="1"/>
</dbReference>
<evidence type="ECO:0000256" key="3">
    <source>
        <dbReference type="ARBA" id="ARBA00022448"/>
    </source>
</evidence>
<sequence length="305" mass="32813">MLEVLLKALGLICIIVLGYTLKKIGFFKPKDYILISKIALNITLPGAVITSFSKFSPDFSLLWVVAIGLACNLIMAGVGYLVARKRDNCTKAFYMINFTGYNIGCFALPFIQNFLGAYGVVVTCMFDVGNSIMCTGGSYALAQGVVGTEKGGLKRALKALATSVPLLVYILMFAIVMAGLKLPEFVVNVASTVGGANAFVAMLMIGMMFELTLDKQYLKDAVKTLAWRYGMAAVFACLLYFCTPFPLEVRQVLAILVCGPIASMAPVFTERCKGNVALAGMINSFAIVISTVLMTVLIMAMHITG</sequence>
<evidence type="ECO:0000256" key="8">
    <source>
        <dbReference type="SAM" id="Phobius"/>
    </source>
</evidence>
<evidence type="ECO:0000313" key="10">
    <source>
        <dbReference type="Proteomes" id="UP000606889"/>
    </source>
</evidence>
<dbReference type="PANTHER" id="PTHR36838">
    <property type="entry name" value="AUXIN EFFLUX CARRIER FAMILY PROTEIN"/>
    <property type="match status" value="1"/>
</dbReference>
<dbReference type="InterPro" id="IPR004776">
    <property type="entry name" value="Mem_transp_PIN-like"/>
</dbReference>
<evidence type="ECO:0000313" key="9">
    <source>
        <dbReference type="EMBL" id="MBC5648228.1"/>
    </source>
</evidence>